<evidence type="ECO:0000313" key="1">
    <source>
        <dbReference type="EMBL" id="GAH89700.1"/>
    </source>
</evidence>
<proteinExistence type="predicted"/>
<dbReference type="AlphaFoldDB" id="X1K7U7"/>
<feature type="non-terminal residue" evidence="1">
    <location>
        <position position="1"/>
    </location>
</feature>
<reference evidence="1" key="1">
    <citation type="journal article" date="2014" name="Front. Microbiol.">
        <title>High frequency of phylogenetically diverse reductive dehalogenase-homologous genes in deep subseafloor sedimentary metagenomes.</title>
        <authorList>
            <person name="Kawai M."/>
            <person name="Futagami T."/>
            <person name="Toyoda A."/>
            <person name="Takaki Y."/>
            <person name="Nishi S."/>
            <person name="Hori S."/>
            <person name="Arai W."/>
            <person name="Tsubouchi T."/>
            <person name="Morono Y."/>
            <person name="Uchiyama I."/>
            <person name="Ito T."/>
            <person name="Fujiyama A."/>
            <person name="Inagaki F."/>
            <person name="Takami H."/>
        </authorList>
    </citation>
    <scope>NUCLEOTIDE SEQUENCE</scope>
    <source>
        <strain evidence="1">Expedition CK06-06</strain>
    </source>
</reference>
<sequence length="80" mass="9420">LRHPTQWFTMTKPFAYLSATLNLHKEPLKVTSDKPLILRYAVAVWDGRVKTEQIPRLYQQWVTWSALETVSIPKKLRQAK</sequence>
<dbReference type="EMBL" id="BARU01037771">
    <property type="protein sequence ID" value="GAH89700.1"/>
    <property type="molecule type" value="Genomic_DNA"/>
</dbReference>
<accession>X1K7U7</accession>
<organism evidence="1">
    <name type="scientific">marine sediment metagenome</name>
    <dbReference type="NCBI Taxonomy" id="412755"/>
    <lineage>
        <taxon>unclassified sequences</taxon>
        <taxon>metagenomes</taxon>
        <taxon>ecological metagenomes</taxon>
    </lineage>
</organism>
<comment type="caution">
    <text evidence="1">The sequence shown here is derived from an EMBL/GenBank/DDBJ whole genome shotgun (WGS) entry which is preliminary data.</text>
</comment>
<name>X1K7U7_9ZZZZ</name>
<protein>
    <submittedName>
        <fullName evidence="1">Uncharacterized protein</fullName>
    </submittedName>
</protein>
<gene>
    <name evidence="1" type="ORF">S03H2_58797</name>
</gene>